<dbReference type="EMBL" id="MH909329">
    <property type="protein sequence ID" value="QBQ66503.1"/>
    <property type="molecule type" value="Genomic_DNA"/>
</dbReference>
<sequence>MSISSRKFDKKETGTVFGHAASEKLAAAIRKLPGLPVVK</sequence>
<reference evidence="1" key="1">
    <citation type="submission" date="2018-09" db="EMBL/GenBank/DDBJ databases">
        <authorList>
            <person name="Yuan Q."/>
            <person name="Jiang X."/>
            <person name="Jing Y."/>
            <person name="Cheng Q."/>
            <person name="Zhou D."/>
        </authorList>
    </citation>
    <scope>NUCLEOTIDE SEQUENCE</scope>
    <source>
        <strain evidence="1">150707804</strain>
        <plasmid evidence="1">p707804-3FII</plasmid>
    </source>
</reference>
<name>A0A482M1L5_9ENTR</name>
<geneLocation type="plasmid" evidence="1">
    <name>p707804-3FII</name>
</geneLocation>
<dbReference type="AlphaFoldDB" id="A0A482M1L5"/>
<keyword evidence="1" id="KW-0614">Plasmid</keyword>
<evidence type="ECO:0000313" key="1">
    <source>
        <dbReference type="EMBL" id="QBQ66503.1"/>
    </source>
</evidence>
<proteinExistence type="predicted"/>
<accession>A0A482M1L5</accession>
<protein>
    <submittedName>
        <fullName evidence="1">Uncharacterized protein</fullName>
    </submittedName>
</protein>
<organism evidence="1">
    <name type="scientific">Leclercia adecarboxylata</name>
    <dbReference type="NCBI Taxonomy" id="83655"/>
    <lineage>
        <taxon>Bacteria</taxon>
        <taxon>Pseudomonadati</taxon>
        <taxon>Pseudomonadota</taxon>
        <taxon>Gammaproteobacteria</taxon>
        <taxon>Enterobacterales</taxon>
        <taxon>Enterobacteriaceae</taxon>
        <taxon>Leclercia</taxon>
    </lineage>
</organism>